<keyword evidence="8" id="KW-0472">Membrane</keyword>
<dbReference type="GO" id="GO:0005856">
    <property type="term" value="C:cytoskeleton"/>
    <property type="evidence" value="ECO:0007669"/>
    <property type="project" value="UniProtKB-SubCell"/>
</dbReference>
<evidence type="ECO:0000256" key="9">
    <source>
        <dbReference type="ARBA" id="ARBA00023203"/>
    </source>
</evidence>
<feature type="compositionally biased region" description="Low complexity" evidence="14">
    <location>
        <begin position="145"/>
        <end position="156"/>
    </location>
</feature>
<feature type="region of interest" description="Disordered" evidence="14">
    <location>
        <begin position="664"/>
        <end position="687"/>
    </location>
</feature>
<evidence type="ECO:0000256" key="3">
    <source>
        <dbReference type="ARBA" id="ARBA00022490"/>
    </source>
</evidence>
<dbReference type="GO" id="GO:0006997">
    <property type="term" value="P:nucleus organization"/>
    <property type="evidence" value="ECO:0007669"/>
    <property type="project" value="TreeGrafter"/>
</dbReference>
<dbReference type="GO" id="GO:0007010">
    <property type="term" value="P:cytoskeleton organization"/>
    <property type="evidence" value="ECO:0007669"/>
    <property type="project" value="TreeGrafter"/>
</dbReference>
<evidence type="ECO:0000256" key="14">
    <source>
        <dbReference type="SAM" id="MobiDB-lite"/>
    </source>
</evidence>
<dbReference type="WBParaSite" id="PSU_v2.g16521.t1">
    <property type="protein sequence ID" value="PSU_v2.g16521.t1"/>
    <property type="gene ID" value="PSU_v2.g16521"/>
</dbReference>
<evidence type="ECO:0000256" key="12">
    <source>
        <dbReference type="ARBA" id="ARBA00060457"/>
    </source>
</evidence>
<dbReference type="GO" id="GO:0048471">
    <property type="term" value="C:perinuclear region of cytoplasm"/>
    <property type="evidence" value="ECO:0007669"/>
    <property type="project" value="TreeGrafter"/>
</dbReference>
<protein>
    <submittedName>
        <fullName evidence="17">Calponin-homology (CH) domain-containing protein</fullName>
    </submittedName>
</protein>
<accession>A0A914YAR8</accession>
<dbReference type="FunFam" id="1.10.418.10:FF:000099">
    <property type="entry name" value="Nuclear anchorage protein 1"/>
    <property type="match status" value="1"/>
</dbReference>
<evidence type="ECO:0000256" key="8">
    <source>
        <dbReference type="ARBA" id="ARBA00023136"/>
    </source>
</evidence>
<dbReference type="GO" id="GO:0031965">
    <property type="term" value="C:nuclear membrane"/>
    <property type="evidence" value="ECO:0007669"/>
    <property type="project" value="UniProtKB-SubCell"/>
</dbReference>
<evidence type="ECO:0000256" key="13">
    <source>
        <dbReference type="ARBA" id="ARBA00060498"/>
    </source>
</evidence>
<dbReference type="SUPFAM" id="SSF47576">
    <property type="entry name" value="Calponin-homology domain, CH-domain"/>
    <property type="match status" value="1"/>
</dbReference>
<dbReference type="AlphaFoldDB" id="A0A914YAR8"/>
<keyword evidence="10" id="KW-0206">Cytoskeleton</keyword>
<dbReference type="Proteomes" id="UP000887577">
    <property type="component" value="Unplaced"/>
</dbReference>
<dbReference type="InterPro" id="IPR001589">
    <property type="entry name" value="Actinin_actin-bd_CS"/>
</dbReference>
<dbReference type="Pfam" id="PF00307">
    <property type="entry name" value="CH"/>
    <property type="match status" value="2"/>
</dbReference>
<dbReference type="PROSITE" id="PS50021">
    <property type="entry name" value="CH"/>
    <property type="match status" value="2"/>
</dbReference>
<evidence type="ECO:0000256" key="2">
    <source>
        <dbReference type="ARBA" id="ARBA00004528"/>
    </source>
</evidence>
<comment type="subcellular location">
    <subcellularLocation>
        <location evidence="1">Cytoplasm</location>
        <location evidence="1">Cytoskeleton</location>
    </subcellularLocation>
    <subcellularLocation>
        <location evidence="12">Endomembrane system</location>
        <topology evidence="12">Single-pass type IV membrane protein</topology>
        <orientation evidence="12">Cytoplasmic side</orientation>
    </subcellularLocation>
    <subcellularLocation>
        <location evidence="2">Nucleus membrane</location>
        <topology evidence="2">Single-pass membrane protein</topology>
        <orientation evidence="2">Cytoplasmic side</orientation>
    </subcellularLocation>
    <subcellularLocation>
        <location evidence="13">Nucleus membrane</location>
        <topology evidence="13">Single-pass type IV membrane protein</topology>
    </subcellularLocation>
</comment>
<evidence type="ECO:0000256" key="6">
    <source>
        <dbReference type="ARBA" id="ARBA00022989"/>
    </source>
</evidence>
<feature type="domain" description="Calponin-homology (CH)" evidence="15">
    <location>
        <begin position="17"/>
        <end position="124"/>
    </location>
</feature>
<sequence>MWQYLSPLRAVSDEHEKIQKNTYTRWVNYHLETHSSSGQIRDLFEDLKDGVYLCHLIEVLTGEALPVNKARVSKRVHHVSNLTTALGVLRRRGLELINNNPTDLADGNPRIVLGLIWQMILHFQIETNLNLLREWGYDGSGVQHSTTPSTSAQTTPRKSGSSLLPNVLHRNKTTVDRILLEWIQREIGQKYGLQINDMDKSWRDGLAFMALVHRSNPALVDMEVAKRRTPRENIENAFELARVHLNIRPLLEVDDVLHEKPDKRSIITYVSQFLRAPTSRYSAITTEKIADRYISLIQWIKTIATEPRVKTFIHDKYNLPKDYFAEHQWFTRRRREFLERRVLFNQLRDESHQLPPEEWAKILSEWKSISELLREWSHRLENDLPEPLMNLAQWLSSGEQLVHSSIDINREKAKHSLWALDSMIDNLEKHFKSMPVQKQKLDRAIHDDRVGRELLAPLEVRLQALSDEYKIRRETLLLLRAHYRILVFVEELGKKMDIWKSAESFSALQQWLTEYNKEAEKVPENHLRTLLAEMREVIPAESESLKVESEQSMDEAHTAANEITTQFYEMRKFLEELLQLWKEFESEASKMDTYLIRYEREKRNIDEEIRFLLDRLEAIGDNLGKRTTPSARGTINARLGSYRRRIHDLSRPIGGRLVVNIHPAGPASSSSSKSAPPLPSPQQSLTSGIDELSSISSLKGTRLEQWLISVSQLLRRRAKSAHGATRLCEKLNVSSKYFMLNVTVKIKILF</sequence>
<keyword evidence="4" id="KW-0812">Transmembrane</keyword>
<evidence type="ECO:0000256" key="4">
    <source>
        <dbReference type="ARBA" id="ARBA00022692"/>
    </source>
</evidence>
<evidence type="ECO:0000313" key="17">
    <source>
        <dbReference type="WBParaSite" id="PSU_v2.g16521.t1"/>
    </source>
</evidence>
<feature type="region of interest" description="Disordered" evidence="14">
    <location>
        <begin position="142"/>
        <end position="164"/>
    </location>
</feature>
<evidence type="ECO:0000256" key="5">
    <source>
        <dbReference type="ARBA" id="ARBA00022737"/>
    </source>
</evidence>
<dbReference type="PROSITE" id="PS00019">
    <property type="entry name" value="ACTININ_1"/>
    <property type="match status" value="1"/>
</dbReference>
<reference evidence="17" key="1">
    <citation type="submission" date="2022-11" db="UniProtKB">
        <authorList>
            <consortium name="WormBaseParasite"/>
        </authorList>
    </citation>
    <scope>IDENTIFICATION</scope>
</reference>
<evidence type="ECO:0000256" key="1">
    <source>
        <dbReference type="ARBA" id="ARBA00004245"/>
    </source>
</evidence>
<dbReference type="Gene3D" id="1.10.418.10">
    <property type="entry name" value="Calponin-like domain"/>
    <property type="match status" value="2"/>
</dbReference>
<dbReference type="SMART" id="SM00033">
    <property type="entry name" value="CH"/>
    <property type="match status" value="2"/>
</dbReference>
<keyword evidence="6" id="KW-1133">Transmembrane helix</keyword>
<keyword evidence="11" id="KW-0539">Nucleus</keyword>
<keyword evidence="7" id="KW-0175">Coiled coil</keyword>
<evidence type="ECO:0000256" key="11">
    <source>
        <dbReference type="ARBA" id="ARBA00023242"/>
    </source>
</evidence>
<dbReference type="GO" id="GO:0003779">
    <property type="term" value="F:actin binding"/>
    <property type="evidence" value="ECO:0007669"/>
    <property type="project" value="UniProtKB-KW"/>
</dbReference>
<dbReference type="PROSITE" id="PS00020">
    <property type="entry name" value="ACTININ_2"/>
    <property type="match status" value="1"/>
</dbReference>
<feature type="domain" description="Calponin-homology (CH)" evidence="15">
    <location>
        <begin position="173"/>
        <end position="278"/>
    </location>
</feature>
<evidence type="ECO:0000256" key="7">
    <source>
        <dbReference type="ARBA" id="ARBA00023054"/>
    </source>
</evidence>
<dbReference type="GO" id="GO:0007097">
    <property type="term" value="P:nuclear migration"/>
    <property type="evidence" value="ECO:0007669"/>
    <property type="project" value="TreeGrafter"/>
</dbReference>
<evidence type="ECO:0000259" key="15">
    <source>
        <dbReference type="PROSITE" id="PS50021"/>
    </source>
</evidence>
<dbReference type="GO" id="GO:0019894">
    <property type="term" value="F:kinesin binding"/>
    <property type="evidence" value="ECO:0007669"/>
    <property type="project" value="TreeGrafter"/>
</dbReference>
<organism evidence="16 17">
    <name type="scientific">Panagrolaimus superbus</name>
    <dbReference type="NCBI Taxonomy" id="310955"/>
    <lineage>
        <taxon>Eukaryota</taxon>
        <taxon>Metazoa</taxon>
        <taxon>Ecdysozoa</taxon>
        <taxon>Nematoda</taxon>
        <taxon>Chromadorea</taxon>
        <taxon>Rhabditida</taxon>
        <taxon>Tylenchina</taxon>
        <taxon>Panagrolaimomorpha</taxon>
        <taxon>Panagrolaimoidea</taxon>
        <taxon>Panagrolaimidae</taxon>
        <taxon>Panagrolaimus</taxon>
    </lineage>
</organism>
<keyword evidence="5" id="KW-0677">Repeat</keyword>
<proteinExistence type="predicted"/>
<dbReference type="PANTHER" id="PTHR21524">
    <property type="entry name" value="SPECTRIN REPEAT CONTAINING NUCLEAR ENVELOPE PROTEIN 2"/>
    <property type="match status" value="1"/>
</dbReference>
<keyword evidence="3" id="KW-0963">Cytoplasm</keyword>
<keyword evidence="9" id="KW-0009">Actin-binding</keyword>
<evidence type="ECO:0000313" key="16">
    <source>
        <dbReference type="Proteomes" id="UP000887577"/>
    </source>
</evidence>
<evidence type="ECO:0000256" key="10">
    <source>
        <dbReference type="ARBA" id="ARBA00023212"/>
    </source>
</evidence>
<keyword evidence="16" id="KW-1185">Reference proteome</keyword>
<name>A0A914YAR8_9BILA</name>
<dbReference type="InterPro" id="IPR001715">
    <property type="entry name" value="CH_dom"/>
</dbReference>
<dbReference type="InterPro" id="IPR036872">
    <property type="entry name" value="CH_dom_sf"/>
</dbReference>
<dbReference type="PANTHER" id="PTHR21524:SF5">
    <property type="entry name" value="SPECTRIN REPEAT CONTAINING NUCLEAR ENVELOPE PROTEIN 2"/>
    <property type="match status" value="1"/>
</dbReference>